<reference evidence="7" key="3">
    <citation type="submission" date="2025-08" db="UniProtKB">
        <authorList>
            <consortium name="Ensembl"/>
        </authorList>
    </citation>
    <scope>IDENTIFICATION</scope>
</reference>
<dbReference type="InterPro" id="IPR013106">
    <property type="entry name" value="Ig_V-set"/>
</dbReference>
<sequence>IMGFQVFLEKSLVGEDSVTQPPGDVITTEGGQVTLACKFDTEVASSYLFWYKQGSNDHTKYMLMRPEYGNGDNAPEFKDRFDADLDTKTKSVPLTIQSLQLSDTAVYYCALRPTVTTGYTAPLQKHIVGHNDNTPVGRVFTLQVCVRFYYMLIGPCLAASDCICRFEFTVVGHRLSVNVGLAPLSQCNVHCMCENIYTHAQNVIVINVDHTNLMPSGADSRYDSRSFRISDLIGCLSDWRQH</sequence>
<evidence type="ECO:0000313" key="8">
    <source>
        <dbReference type="Proteomes" id="UP000265140"/>
    </source>
</evidence>
<evidence type="ECO:0000256" key="1">
    <source>
        <dbReference type="ARBA" id="ARBA00022729"/>
    </source>
</evidence>
<keyword evidence="3" id="KW-0675">Receptor</keyword>
<dbReference type="InterPro" id="IPR036179">
    <property type="entry name" value="Ig-like_dom_sf"/>
</dbReference>
<dbReference type="InterPro" id="IPR003599">
    <property type="entry name" value="Ig_sub"/>
</dbReference>
<dbReference type="PANTHER" id="PTHR19367">
    <property type="entry name" value="T-CELL RECEPTOR ALPHA CHAIN V REGION"/>
    <property type="match status" value="1"/>
</dbReference>
<evidence type="ECO:0000259" key="6">
    <source>
        <dbReference type="PROSITE" id="PS50835"/>
    </source>
</evidence>
<dbReference type="AlphaFoldDB" id="A0A3P8X703"/>
<proteinExistence type="predicted"/>
<reference evidence="7" key="4">
    <citation type="submission" date="2025-09" db="UniProtKB">
        <authorList>
            <consortium name="Ensembl"/>
        </authorList>
    </citation>
    <scope>IDENTIFICATION</scope>
</reference>
<dbReference type="PROSITE" id="PS50835">
    <property type="entry name" value="IG_LIKE"/>
    <property type="match status" value="1"/>
</dbReference>
<dbReference type="InParanoid" id="A0A3P8X703"/>
<protein>
    <recommendedName>
        <fullName evidence="6">Ig-like domain-containing protein</fullName>
    </recommendedName>
</protein>
<keyword evidence="8" id="KW-1185">Reference proteome</keyword>
<dbReference type="OMA" id="IEIYRIC"/>
<dbReference type="PANTHER" id="PTHR19367:SF18">
    <property type="entry name" value="T CELL RECEPTOR ALPHA VARIABLE 16"/>
    <property type="match status" value="1"/>
</dbReference>
<dbReference type="SMART" id="SM00406">
    <property type="entry name" value="IGv"/>
    <property type="match status" value="1"/>
</dbReference>
<keyword evidence="1" id="KW-0732">Signal</keyword>
<evidence type="ECO:0000256" key="4">
    <source>
        <dbReference type="ARBA" id="ARBA00023319"/>
    </source>
</evidence>
<reference evidence="7" key="2">
    <citation type="submission" date="2020-02" db="EMBL/GenBank/DDBJ databases">
        <title>Esox lucius (northern pike) genome, fEsoLuc1, primary haplotype.</title>
        <authorList>
            <person name="Myers G."/>
            <person name="Karagic N."/>
            <person name="Meyer A."/>
            <person name="Pippel M."/>
            <person name="Reichard M."/>
            <person name="Winkler S."/>
            <person name="Tracey A."/>
            <person name="Sims Y."/>
            <person name="Howe K."/>
            <person name="Rhie A."/>
            <person name="Formenti G."/>
            <person name="Durbin R."/>
            <person name="Fedrigo O."/>
            <person name="Jarvis E.D."/>
        </authorList>
    </citation>
    <scope>NUCLEOTIDE SEQUENCE [LARGE SCALE GENOMIC DNA]</scope>
</reference>
<keyword evidence="2" id="KW-1064">Adaptive immunity</keyword>
<dbReference type="InterPro" id="IPR051287">
    <property type="entry name" value="TCR_variable_region"/>
</dbReference>
<dbReference type="GO" id="GO:0042101">
    <property type="term" value="C:T cell receptor complex"/>
    <property type="evidence" value="ECO:0007669"/>
    <property type="project" value="UniProtKB-KW"/>
</dbReference>
<dbReference type="Pfam" id="PF07686">
    <property type="entry name" value="V-set"/>
    <property type="match status" value="1"/>
</dbReference>
<evidence type="ECO:0000256" key="3">
    <source>
        <dbReference type="ARBA" id="ARBA00023170"/>
    </source>
</evidence>
<keyword evidence="4" id="KW-0393">Immunoglobulin domain</keyword>
<dbReference type="InterPro" id="IPR013783">
    <property type="entry name" value="Ig-like_fold"/>
</dbReference>
<keyword evidence="5" id="KW-1279">T cell receptor</keyword>
<dbReference type="SUPFAM" id="SSF48726">
    <property type="entry name" value="Immunoglobulin"/>
    <property type="match status" value="1"/>
</dbReference>
<accession>A0A3P8X703</accession>
<dbReference type="GeneTree" id="ENSGT01030000234557"/>
<name>A0A3P8X703_ESOLU</name>
<feature type="domain" description="Ig-like" evidence="6">
    <location>
        <begin position="16"/>
        <end position="120"/>
    </location>
</feature>
<evidence type="ECO:0000313" key="7">
    <source>
        <dbReference type="Ensembl" id="ENSELUP00000000090.3"/>
    </source>
</evidence>
<organism evidence="7 8">
    <name type="scientific">Esox lucius</name>
    <name type="common">Northern pike</name>
    <dbReference type="NCBI Taxonomy" id="8010"/>
    <lineage>
        <taxon>Eukaryota</taxon>
        <taxon>Metazoa</taxon>
        <taxon>Chordata</taxon>
        <taxon>Craniata</taxon>
        <taxon>Vertebrata</taxon>
        <taxon>Euteleostomi</taxon>
        <taxon>Actinopterygii</taxon>
        <taxon>Neopterygii</taxon>
        <taxon>Teleostei</taxon>
        <taxon>Protacanthopterygii</taxon>
        <taxon>Esociformes</taxon>
        <taxon>Esocidae</taxon>
        <taxon>Esox</taxon>
    </lineage>
</organism>
<keyword evidence="5" id="KW-0391">Immunity</keyword>
<dbReference type="Ensembl" id="ENSELUT00000019685.3">
    <property type="protein sequence ID" value="ENSELUP00000000090.3"/>
    <property type="gene ID" value="ENSELUG00000045060.1"/>
</dbReference>
<dbReference type="InterPro" id="IPR007110">
    <property type="entry name" value="Ig-like_dom"/>
</dbReference>
<evidence type="ECO:0000256" key="2">
    <source>
        <dbReference type="ARBA" id="ARBA00023130"/>
    </source>
</evidence>
<dbReference type="Proteomes" id="UP000265140">
    <property type="component" value="Chromosome 3"/>
</dbReference>
<reference evidence="8" key="1">
    <citation type="journal article" date="2014" name="PLoS ONE">
        <title>The genome and linkage map of the northern pike (Esox lucius): conserved synteny revealed between the salmonid sister group and the Neoteleostei.</title>
        <authorList>
            <person name="Rondeau E.B."/>
            <person name="Minkley D.R."/>
            <person name="Leong J.S."/>
            <person name="Messmer A.M."/>
            <person name="Jantzen J.R."/>
            <person name="von Schalburg K.R."/>
            <person name="Lemon C."/>
            <person name="Bird N.H."/>
            <person name="Koop B.F."/>
        </authorList>
    </citation>
    <scope>NUCLEOTIDE SEQUENCE</scope>
</reference>
<evidence type="ECO:0000256" key="5">
    <source>
        <dbReference type="ARBA" id="ARBA00043266"/>
    </source>
</evidence>
<dbReference type="Gene3D" id="2.60.40.10">
    <property type="entry name" value="Immunoglobulins"/>
    <property type="match status" value="1"/>
</dbReference>
<dbReference type="SMART" id="SM00409">
    <property type="entry name" value="IG"/>
    <property type="match status" value="1"/>
</dbReference>
<dbReference type="GO" id="GO:0002250">
    <property type="term" value="P:adaptive immune response"/>
    <property type="evidence" value="ECO:0007669"/>
    <property type="project" value="UniProtKB-KW"/>
</dbReference>